<feature type="compositionally biased region" description="Polar residues" evidence="18">
    <location>
        <begin position="131"/>
        <end position="140"/>
    </location>
</feature>
<evidence type="ECO:0000256" key="10">
    <source>
        <dbReference type="ARBA" id="ARBA00022771"/>
    </source>
</evidence>
<evidence type="ECO:0000259" key="19">
    <source>
        <dbReference type="PROSITE" id="PS50089"/>
    </source>
</evidence>
<keyword evidence="22" id="KW-1185">Reference proteome</keyword>
<comment type="subcellular location">
    <subcellularLocation>
        <location evidence="2">Cytoplasm</location>
    </subcellularLocation>
    <subcellularLocation>
        <location evidence="15">Nucleus</location>
        <location evidence="15">Nuclear body</location>
    </subcellularLocation>
</comment>
<comment type="pathway">
    <text evidence="3">Protein modification; protein ubiquitination.</text>
</comment>
<dbReference type="GO" id="GO:0016604">
    <property type="term" value="C:nuclear body"/>
    <property type="evidence" value="ECO:0007669"/>
    <property type="project" value="UniProtKB-SubCell"/>
</dbReference>
<evidence type="ECO:0000256" key="9">
    <source>
        <dbReference type="ARBA" id="ARBA00022763"/>
    </source>
</evidence>
<keyword evidence="11" id="KW-0833">Ubl conjugation pathway</keyword>
<evidence type="ECO:0000256" key="2">
    <source>
        <dbReference type="ARBA" id="ARBA00004496"/>
    </source>
</evidence>
<dbReference type="PANTHER" id="PTHR16047">
    <property type="entry name" value="RFWD3 PROTEIN"/>
    <property type="match status" value="1"/>
</dbReference>
<dbReference type="Gene3D" id="2.130.10.10">
    <property type="entry name" value="YVTN repeat-like/Quinoprotein amine dehydrogenase"/>
    <property type="match status" value="1"/>
</dbReference>
<evidence type="ECO:0000313" key="21">
    <source>
        <dbReference type="EnsemblMetazoa" id="ADAC005202-PA"/>
    </source>
</evidence>
<name>W5JJY6_ANODA</name>
<evidence type="ECO:0000256" key="14">
    <source>
        <dbReference type="ARBA" id="ARBA00023242"/>
    </source>
</evidence>
<dbReference type="AlphaFoldDB" id="W5JJY6"/>
<evidence type="ECO:0000256" key="17">
    <source>
        <dbReference type="SAM" id="Coils"/>
    </source>
</evidence>
<evidence type="ECO:0000256" key="8">
    <source>
        <dbReference type="ARBA" id="ARBA00022737"/>
    </source>
</evidence>
<feature type="compositionally biased region" description="Acidic residues" evidence="18">
    <location>
        <begin position="28"/>
        <end position="41"/>
    </location>
</feature>
<keyword evidence="17" id="KW-0175">Coiled coil</keyword>
<reference evidence="20 22" key="1">
    <citation type="journal article" date="2010" name="BMC Genomics">
        <title>Combination of measures distinguishes pre-miRNAs from other stem-loops in the genome of the newly sequenced Anopheles darlingi.</title>
        <authorList>
            <person name="Mendes N.D."/>
            <person name="Freitas A.T."/>
            <person name="Vasconcelos A.T."/>
            <person name="Sagot M.F."/>
        </authorList>
    </citation>
    <scope>NUCLEOTIDE SEQUENCE</scope>
</reference>
<organism evidence="20">
    <name type="scientific">Anopheles darlingi</name>
    <name type="common">Mosquito</name>
    <dbReference type="NCBI Taxonomy" id="43151"/>
    <lineage>
        <taxon>Eukaryota</taxon>
        <taxon>Metazoa</taxon>
        <taxon>Ecdysozoa</taxon>
        <taxon>Arthropoda</taxon>
        <taxon>Hexapoda</taxon>
        <taxon>Insecta</taxon>
        <taxon>Pterygota</taxon>
        <taxon>Neoptera</taxon>
        <taxon>Endopterygota</taxon>
        <taxon>Diptera</taxon>
        <taxon>Nematocera</taxon>
        <taxon>Culicoidea</taxon>
        <taxon>Culicidae</taxon>
        <taxon>Anophelinae</taxon>
        <taxon>Anopheles</taxon>
    </lineage>
</organism>
<dbReference type="InterPro" id="IPR037381">
    <property type="entry name" value="RFWD3"/>
</dbReference>
<feature type="compositionally biased region" description="Polar residues" evidence="18">
    <location>
        <begin position="50"/>
        <end position="67"/>
    </location>
</feature>
<dbReference type="eggNOG" id="KOG1645">
    <property type="taxonomic scope" value="Eukaryota"/>
</dbReference>
<dbReference type="GO" id="GO:0061630">
    <property type="term" value="F:ubiquitin protein ligase activity"/>
    <property type="evidence" value="ECO:0007669"/>
    <property type="project" value="UniProtKB-EC"/>
</dbReference>
<keyword evidence="13" id="KW-0234">DNA repair</keyword>
<dbReference type="InterPro" id="IPR056527">
    <property type="entry name" value="WD40_RFWD3"/>
</dbReference>
<evidence type="ECO:0000256" key="5">
    <source>
        <dbReference type="ARBA" id="ARBA00022490"/>
    </source>
</evidence>
<dbReference type="Proteomes" id="UP000000673">
    <property type="component" value="Unassembled WGS sequence"/>
</dbReference>
<keyword evidence="8" id="KW-0677">Repeat</keyword>
<dbReference type="InterPro" id="IPR001841">
    <property type="entry name" value="Znf_RING"/>
</dbReference>
<dbReference type="Pfam" id="PF23419">
    <property type="entry name" value="WD40_RFWD3"/>
    <property type="match status" value="1"/>
</dbReference>
<evidence type="ECO:0000256" key="3">
    <source>
        <dbReference type="ARBA" id="ARBA00004906"/>
    </source>
</evidence>
<evidence type="ECO:0000313" key="20">
    <source>
        <dbReference type="EMBL" id="ETN63094.1"/>
    </source>
</evidence>
<dbReference type="CDD" id="cd16450">
    <property type="entry name" value="mRING-C3HGC3_RFWD3"/>
    <property type="match status" value="1"/>
</dbReference>
<dbReference type="EMBL" id="ADMH02001299">
    <property type="protein sequence ID" value="ETN63094.1"/>
    <property type="molecule type" value="Genomic_DNA"/>
</dbReference>
<evidence type="ECO:0000256" key="16">
    <source>
        <dbReference type="PROSITE-ProRule" id="PRU00175"/>
    </source>
</evidence>
<keyword evidence="9" id="KW-0227">DNA damage</keyword>
<evidence type="ECO:0000256" key="13">
    <source>
        <dbReference type="ARBA" id="ARBA00023204"/>
    </source>
</evidence>
<evidence type="ECO:0000256" key="15">
    <source>
        <dbReference type="ARBA" id="ARBA00034306"/>
    </source>
</evidence>
<evidence type="ECO:0000313" key="22">
    <source>
        <dbReference type="Proteomes" id="UP000000673"/>
    </source>
</evidence>
<reference evidence="20" key="3">
    <citation type="journal article" date="2013" name="Nucleic Acids Res.">
        <title>The genome of Anopheles darlingi, the main neotropical malaria vector.</title>
        <authorList>
            <person name="Marinotti O."/>
            <person name="Cerqueira G.C."/>
            <person name="de Almeida L.G."/>
            <person name="Ferro M.I."/>
            <person name="Loreto E.L."/>
            <person name="Zaha A."/>
            <person name="Teixeira S.M."/>
            <person name="Wespiser A.R."/>
            <person name="Almeida E Silva A."/>
            <person name="Schlindwein A.D."/>
            <person name="Pacheco A.C."/>
            <person name="Silva A.L."/>
            <person name="Graveley B.R."/>
            <person name="Walenz B.P."/>
            <person name="Lima Bde A."/>
            <person name="Ribeiro C.A."/>
            <person name="Nunes-Silva C.G."/>
            <person name="de Carvalho C.R."/>
            <person name="Soares C.M."/>
            <person name="de Menezes C.B."/>
            <person name="Matiolli C."/>
            <person name="Caffrey D."/>
            <person name="Araujo D.A."/>
            <person name="de Oliveira D.M."/>
            <person name="Golenbock D."/>
            <person name="Grisard E.C."/>
            <person name="Fantinatti-Garboggini F."/>
            <person name="de Carvalho F.M."/>
            <person name="Barcellos F.G."/>
            <person name="Prosdocimi F."/>
            <person name="May G."/>
            <person name="Azevedo Junior G.M."/>
            <person name="Guimaraes G.M."/>
            <person name="Goldman G.H."/>
            <person name="Padilha I.Q."/>
            <person name="Batista Jda S."/>
            <person name="Ferro J.A."/>
            <person name="Ribeiro J.M."/>
            <person name="Fietto J.L."/>
            <person name="Dabbas K.M."/>
            <person name="Cerdeira L."/>
            <person name="Agnez-Lima L.F."/>
            <person name="Brocchi M."/>
            <person name="de Carvalho M.O."/>
            <person name="Teixeira Mde M."/>
            <person name="Diniz Maia Mde M."/>
            <person name="Goldman M.H."/>
            <person name="Cruz Schneider M.P."/>
            <person name="Felipe M.S."/>
            <person name="Hungria M."/>
            <person name="Nicolas M.F."/>
            <person name="Pereira M."/>
            <person name="Montes M.A."/>
            <person name="Cantao M.E."/>
            <person name="Vincentz M."/>
            <person name="Rafael M.S."/>
            <person name="Silverman N."/>
            <person name="Stoco P.H."/>
            <person name="Souza R.C."/>
            <person name="Vicentini R."/>
            <person name="Gazzinelli R.T."/>
            <person name="Neves Rde O."/>
            <person name="Silva R."/>
            <person name="Astolfi-Filho S."/>
            <person name="Maciel T.E."/>
            <person name="Urmenyi T.P."/>
            <person name="Tadei W.P."/>
            <person name="Camargo E.P."/>
            <person name="de Vasconcelos A.T."/>
        </authorList>
    </citation>
    <scope>NUCLEOTIDE SEQUENCE</scope>
</reference>
<dbReference type="SUPFAM" id="SSF57850">
    <property type="entry name" value="RING/U-box"/>
    <property type="match status" value="1"/>
</dbReference>
<evidence type="ECO:0000256" key="6">
    <source>
        <dbReference type="ARBA" id="ARBA00022574"/>
    </source>
</evidence>
<feature type="compositionally biased region" description="Low complexity" evidence="18">
    <location>
        <begin position="141"/>
        <end position="153"/>
    </location>
</feature>
<evidence type="ECO:0000256" key="4">
    <source>
        <dbReference type="ARBA" id="ARBA00012483"/>
    </source>
</evidence>
<dbReference type="PROSITE" id="PS50089">
    <property type="entry name" value="ZF_RING_2"/>
    <property type="match status" value="1"/>
</dbReference>
<gene>
    <name evidence="20" type="ORF">AND_005202</name>
</gene>
<dbReference type="Gene3D" id="3.30.40.10">
    <property type="entry name" value="Zinc/RING finger domain, C3HC4 (zinc finger)"/>
    <property type="match status" value="1"/>
</dbReference>
<reference evidence="20" key="2">
    <citation type="submission" date="2010-05" db="EMBL/GenBank/DDBJ databases">
        <authorList>
            <person name="Almeida L.G."/>
            <person name="Nicolas M.F."/>
            <person name="Souza R.C."/>
            <person name="Vasconcelos A.T.R."/>
        </authorList>
    </citation>
    <scope>NUCLEOTIDE SEQUENCE</scope>
</reference>
<dbReference type="GO" id="GO:0008270">
    <property type="term" value="F:zinc ion binding"/>
    <property type="evidence" value="ECO:0007669"/>
    <property type="project" value="UniProtKB-KW"/>
</dbReference>
<accession>W5JJY6</accession>
<dbReference type="InterPro" id="IPR036322">
    <property type="entry name" value="WD40_repeat_dom_sf"/>
</dbReference>
<dbReference type="OMA" id="CCRFSPF"/>
<dbReference type="EC" id="2.3.2.27" evidence="4"/>
<sequence>MDDSNGSTESNDTEADIFEDTTSAEWTAQEEEENTEGEWTEDAVAFAIQQVMSYESNSQDTNTSEALTPSDPSSSPNDDRRDQSDPEETFEDGTVEVAAVEEVQTEQSTAGSQSSTTGDGAGAMALDLAHIQQSAFQPDTASSSAAPANGAGNVPDGVEESNEESRLTADNEQPYGGTATEPTTHVFRITWVDGTTEPTVSTVDNQHSYSLSQQNKRRRTATPPPALESQVVLQIQDEEDATVCSICLDDWTMSGDHRVVSLKCGHLFGMSCIKRWLRSNPASQRNCATCKRNATMNDIRPIYAKAIRAIDNTREQELERSLNALRRSETDLQVKVRLLEAEVEQLRQLGKQQRDMLLQFRGTDPPIEKPWPHGMQRTNPNYMLFLDKNIEISREPGCRAMAYAAKHQLLLISQKSGQGLFPGYAVRFLSLVDQAGSKIGSTMWVSPKSIRDIAVDASDDLFACATMEATVKIFSVQLRSGQATITPAADACIWSCAFDKDRSGILYLGGHRGTVYVYNIRQPTECLEELKSGSTQNDLTAVIKICSLETTPILPHGGILVCKLKSVWLYAYTADQHLEPYLINVEGPFSSMSYSATNGIVMLTIRSTTDRPSVILLATLEKNGERYSLNIQHRYEGSRVQTAMLRNAQIPVSATDSLVASYLEDVRKLAIWGTHSGSRRLQQLPLVETIVDICPIIGEPGNLSLAALSDTRCRIYRITYT</sequence>
<dbReference type="STRING" id="43151.W5JJY6"/>
<evidence type="ECO:0000256" key="12">
    <source>
        <dbReference type="ARBA" id="ARBA00022833"/>
    </source>
</evidence>
<keyword evidence="7" id="KW-0808">Transferase</keyword>
<keyword evidence="5" id="KW-0963">Cytoplasm</keyword>
<keyword evidence="14" id="KW-0539">Nucleus</keyword>
<protein>
    <recommendedName>
        <fullName evidence="4">RING-type E3 ubiquitin transferase</fullName>
        <ecNumber evidence="4">2.3.2.27</ecNumber>
    </recommendedName>
</protein>
<keyword evidence="10 16" id="KW-0863">Zinc-finger</keyword>
<keyword evidence="6" id="KW-0853">WD repeat</keyword>
<dbReference type="GO" id="GO:0036297">
    <property type="term" value="P:interstrand cross-link repair"/>
    <property type="evidence" value="ECO:0007669"/>
    <property type="project" value="InterPro"/>
</dbReference>
<feature type="region of interest" description="Disordered" evidence="18">
    <location>
        <begin position="1"/>
        <end position="182"/>
    </location>
</feature>
<keyword evidence="10 16" id="KW-0479">Metal-binding</keyword>
<feature type="compositionally biased region" description="Polar residues" evidence="18">
    <location>
        <begin position="197"/>
        <end position="214"/>
    </location>
</feature>
<reference evidence="21" key="4">
    <citation type="submission" date="2015-06" db="UniProtKB">
        <authorList>
            <consortium name="EnsemblMetazoa"/>
        </authorList>
    </citation>
    <scope>IDENTIFICATION</scope>
</reference>
<feature type="coiled-coil region" evidence="17">
    <location>
        <begin position="322"/>
        <end position="356"/>
    </location>
</feature>
<evidence type="ECO:0000256" key="11">
    <source>
        <dbReference type="ARBA" id="ARBA00022786"/>
    </source>
</evidence>
<feature type="compositionally biased region" description="Low complexity" evidence="18">
    <location>
        <begin position="95"/>
        <end position="129"/>
    </location>
</feature>
<dbReference type="SMART" id="SM00184">
    <property type="entry name" value="RING"/>
    <property type="match status" value="1"/>
</dbReference>
<dbReference type="VEuPathDB" id="VectorBase:ADAR2_000363"/>
<keyword evidence="12" id="KW-0862">Zinc</keyword>
<evidence type="ECO:0000256" key="7">
    <source>
        <dbReference type="ARBA" id="ARBA00022679"/>
    </source>
</evidence>
<feature type="compositionally biased region" description="Acidic residues" evidence="18">
    <location>
        <begin position="85"/>
        <end position="94"/>
    </location>
</feature>
<evidence type="ECO:0000256" key="1">
    <source>
        <dbReference type="ARBA" id="ARBA00000900"/>
    </source>
</evidence>
<dbReference type="HOGENOM" id="CLU_021009_2_1_1"/>
<dbReference type="VEuPathDB" id="VectorBase:ADAC005202"/>
<feature type="compositionally biased region" description="Polar residues" evidence="18">
    <location>
        <begin position="1"/>
        <end position="10"/>
    </location>
</feature>
<dbReference type="SUPFAM" id="SSF50978">
    <property type="entry name" value="WD40 repeat-like"/>
    <property type="match status" value="1"/>
</dbReference>
<dbReference type="Pfam" id="PF13639">
    <property type="entry name" value="zf-RING_2"/>
    <property type="match status" value="1"/>
</dbReference>
<feature type="domain" description="RING-type" evidence="19">
    <location>
        <begin position="244"/>
        <end position="291"/>
    </location>
</feature>
<dbReference type="PANTHER" id="PTHR16047:SF7">
    <property type="entry name" value="E3 UBIQUITIN-PROTEIN LIGASE RFWD3"/>
    <property type="match status" value="1"/>
</dbReference>
<dbReference type="GO" id="GO:0016567">
    <property type="term" value="P:protein ubiquitination"/>
    <property type="evidence" value="ECO:0007669"/>
    <property type="project" value="InterPro"/>
</dbReference>
<proteinExistence type="predicted"/>
<dbReference type="GO" id="GO:0005737">
    <property type="term" value="C:cytoplasm"/>
    <property type="evidence" value="ECO:0007669"/>
    <property type="project" value="UniProtKB-SubCell"/>
</dbReference>
<dbReference type="InterPro" id="IPR015943">
    <property type="entry name" value="WD40/YVTN_repeat-like_dom_sf"/>
</dbReference>
<dbReference type="EnsemblMetazoa" id="ADAC005202-RA">
    <property type="protein sequence ID" value="ADAC005202-PA"/>
    <property type="gene ID" value="ADAC005202"/>
</dbReference>
<dbReference type="FunCoup" id="W5JJY6">
    <property type="interactions" value="1322"/>
</dbReference>
<feature type="region of interest" description="Disordered" evidence="18">
    <location>
        <begin position="197"/>
        <end position="224"/>
    </location>
</feature>
<dbReference type="InterPro" id="IPR013083">
    <property type="entry name" value="Znf_RING/FYVE/PHD"/>
</dbReference>
<comment type="catalytic activity">
    <reaction evidence="1">
        <text>S-ubiquitinyl-[E2 ubiquitin-conjugating enzyme]-L-cysteine + [acceptor protein]-L-lysine = [E2 ubiquitin-conjugating enzyme]-L-cysteine + N(6)-ubiquitinyl-[acceptor protein]-L-lysine.</text>
        <dbReference type="EC" id="2.3.2.27"/>
    </reaction>
</comment>
<evidence type="ECO:0000256" key="18">
    <source>
        <dbReference type="SAM" id="MobiDB-lite"/>
    </source>
</evidence>